<dbReference type="SUPFAM" id="SSF100879">
    <property type="entry name" value="Lesion bypass DNA polymerase (Y-family), little finger domain"/>
    <property type="match status" value="1"/>
</dbReference>
<keyword evidence="4 6" id="KW-0808">Transferase</keyword>
<comment type="subunit">
    <text evidence="4">Monomer.</text>
</comment>
<evidence type="ECO:0000256" key="4">
    <source>
        <dbReference type="HAMAP-Rule" id="MF_01113"/>
    </source>
</evidence>
<sequence>MSDARVGSGPAGPGRPPTAATILHADLDAFYASVEQRDDPDLRGRPVLVGGGVVLACSYEAKRAGVRTAMNGRQARALCPDAIVVPPRMEAYSAASKDVFAIFRDTTPLVEGISVDEAFLEVGGLARLVGTPRDIAARLRGRVLAEVGLPITVGVARTKFLAKVASGVAKPDGLLVVEPDAEREFLHPLRVERLWGVGKVTAAKLHGLGVHTVADVAALGESALVSLLGPASGHHLHALATFSDPRRVTPGVSRRSIGSQRALGNRRRSPEELDTILAGIVDRLARRLREGDRTCRTVVLRLRFGDFTRVTRSHTLRTATDRTAALDAAARELLTESMSMILQRGITLIGLSLANLDRDGREQLELALDERDEPHTALAGPGPERDPAALDSALDAVRARFGAAAVGRATQLGRDPGISVPVLPEHE</sequence>
<dbReference type="InterPro" id="IPR001126">
    <property type="entry name" value="UmuC"/>
</dbReference>
<dbReference type="NCBIfam" id="NF002677">
    <property type="entry name" value="PRK02406.1"/>
    <property type="match status" value="1"/>
</dbReference>
<keyword evidence="4" id="KW-0515">Mutator protein</keyword>
<feature type="active site" evidence="4">
    <location>
        <position position="117"/>
    </location>
</feature>
<reference evidence="6 7" key="1">
    <citation type="submission" date="2020-07" db="EMBL/GenBank/DDBJ databases">
        <title>Sequencing the genomes of 1000 actinobacteria strains.</title>
        <authorList>
            <person name="Klenk H.-P."/>
        </authorList>
    </citation>
    <scope>NUCLEOTIDE SEQUENCE [LARGE SCALE GENOMIC DNA]</scope>
    <source>
        <strain evidence="6 7">DSM 45772</strain>
    </source>
</reference>
<dbReference type="InterPro" id="IPR017961">
    <property type="entry name" value="DNA_pol_Y-fam_little_finger"/>
</dbReference>
<dbReference type="GO" id="GO:0003887">
    <property type="term" value="F:DNA-directed DNA polymerase activity"/>
    <property type="evidence" value="ECO:0007669"/>
    <property type="project" value="UniProtKB-UniRule"/>
</dbReference>
<dbReference type="GO" id="GO:0000287">
    <property type="term" value="F:magnesium ion binding"/>
    <property type="evidence" value="ECO:0007669"/>
    <property type="project" value="UniProtKB-UniRule"/>
</dbReference>
<dbReference type="PANTHER" id="PTHR11076:SF33">
    <property type="entry name" value="DNA POLYMERASE KAPPA"/>
    <property type="match status" value="1"/>
</dbReference>
<dbReference type="InterPro" id="IPR043128">
    <property type="entry name" value="Rev_trsase/Diguanyl_cyclase"/>
</dbReference>
<dbReference type="InterPro" id="IPR024728">
    <property type="entry name" value="PolY_HhH_motif"/>
</dbReference>
<dbReference type="GO" id="GO:0003684">
    <property type="term" value="F:damaged DNA binding"/>
    <property type="evidence" value="ECO:0007669"/>
    <property type="project" value="InterPro"/>
</dbReference>
<keyword evidence="4" id="KW-0963">Cytoplasm</keyword>
<dbReference type="GO" id="GO:0006261">
    <property type="term" value="P:DNA-templated DNA replication"/>
    <property type="evidence" value="ECO:0007669"/>
    <property type="project" value="UniProtKB-UniRule"/>
</dbReference>
<keyword evidence="4 6" id="KW-0548">Nucleotidyltransferase</keyword>
<evidence type="ECO:0000256" key="2">
    <source>
        <dbReference type="ARBA" id="ARBA00025589"/>
    </source>
</evidence>
<dbReference type="GO" id="GO:0042276">
    <property type="term" value="P:error-prone translesion synthesis"/>
    <property type="evidence" value="ECO:0007669"/>
    <property type="project" value="TreeGrafter"/>
</dbReference>
<evidence type="ECO:0000256" key="3">
    <source>
        <dbReference type="ARBA" id="ARBA00049244"/>
    </source>
</evidence>
<dbReference type="PANTHER" id="PTHR11076">
    <property type="entry name" value="DNA REPAIR POLYMERASE UMUC / TRANSFERASE FAMILY MEMBER"/>
    <property type="match status" value="1"/>
</dbReference>
<comment type="subcellular location">
    <subcellularLocation>
        <location evidence="4">Cytoplasm</location>
    </subcellularLocation>
</comment>
<gene>
    <name evidence="4" type="primary">dinB</name>
    <name evidence="6" type="ORF">BJ983_004098</name>
</gene>
<dbReference type="InterPro" id="IPR050116">
    <property type="entry name" value="DNA_polymerase-Y"/>
</dbReference>
<dbReference type="GO" id="GO:0009432">
    <property type="term" value="P:SOS response"/>
    <property type="evidence" value="ECO:0007669"/>
    <property type="project" value="TreeGrafter"/>
</dbReference>
<keyword evidence="4" id="KW-0239">DNA-directed DNA polymerase</keyword>
<comment type="cofactor">
    <cofactor evidence="4">
        <name>Mg(2+)</name>
        <dbReference type="ChEBI" id="CHEBI:18420"/>
    </cofactor>
    <text evidence="4">Binds 2 magnesium ions per subunit.</text>
</comment>
<dbReference type="InterPro" id="IPR022880">
    <property type="entry name" value="DNApol_IV"/>
</dbReference>
<feature type="site" description="Substrate discrimination" evidence="4">
    <location>
        <position position="31"/>
    </location>
</feature>
<comment type="similarity">
    <text evidence="1 4">Belongs to the DNA polymerase type-Y family.</text>
</comment>
<comment type="catalytic activity">
    <reaction evidence="3 4">
        <text>DNA(n) + a 2'-deoxyribonucleoside 5'-triphosphate = DNA(n+1) + diphosphate</text>
        <dbReference type="Rhea" id="RHEA:22508"/>
        <dbReference type="Rhea" id="RHEA-COMP:17339"/>
        <dbReference type="Rhea" id="RHEA-COMP:17340"/>
        <dbReference type="ChEBI" id="CHEBI:33019"/>
        <dbReference type="ChEBI" id="CHEBI:61560"/>
        <dbReference type="ChEBI" id="CHEBI:173112"/>
        <dbReference type="EC" id="2.7.7.7"/>
    </reaction>
</comment>
<feature type="binding site" evidence="4">
    <location>
        <position position="26"/>
    </location>
    <ligand>
        <name>Mg(2+)</name>
        <dbReference type="ChEBI" id="CHEBI:18420"/>
    </ligand>
</feature>
<evidence type="ECO:0000259" key="5">
    <source>
        <dbReference type="PROSITE" id="PS50173"/>
    </source>
</evidence>
<keyword evidence="7" id="KW-1185">Reference proteome</keyword>
<dbReference type="GO" id="GO:0005829">
    <property type="term" value="C:cytosol"/>
    <property type="evidence" value="ECO:0007669"/>
    <property type="project" value="TreeGrafter"/>
</dbReference>
<keyword evidence="4" id="KW-0479">Metal-binding</keyword>
<dbReference type="EMBL" id="JACCBN010000001">
    <property type="protein sequence ID" value="NYD37996.1"/>
    <property type="molecule type" value="Genomic_DNA"/>
</dbReference>
<dbReference type="InterPro" id="IPR036775">
    <property type="entry name" value="DNA_pol_Y-fam_lit_finger_sf"/>
</dbReference>
<dbReference type="NCBIfam" id="NF003015">
    <property type="entry name" value="PRK03858.1"/>
    <property type="match status" value="1"/>
</dbReference>
<protein>
    <recommendedName>
        <fullName evidence="4">DNA polymerase IV</fullName>
        <shortName evidence="4">Pol IV</shortName>
        <ecNumber evidence="4">2.7.7.7</ecNumber>
    </recommendedName>
</protein>
<feature type="binding site" evidence="4">
    <location>
        <position position="116"/>
    </location>
    <ligand>
        <name>Mg(2+)</name>
        <dbReference type="ChEBI" id="CHEBI:18420"/>
    </ligand>
</feature>
<dbReference type="Gene3D" id="1.10.150.20">
    <property type="entry name" value="5' to 3' exonuclease, C-terminal subdomain"/>
    <property type="match status" value="1"/>
</dbReference>
<keyword evidence="4" id="KW-0234">DNA repair</keyword>
<dbReference type="GO" id="GO:0006281">
    <property type="term" value="P:DNA repair"/>
    <property type="evidence" value="ECO:0007669"/>
    <property type="project" value="UniProtKB-UniRule"/>
</dbReference>
<evidence type="ECO:0000313" key="6">
    <source>
        <dbReference type="EMBL" id="NYD37996.1"/>
    </source>
</evidence>
<dbReference type="InterPro" id="IPR043502">
    <property type="entry name" value="DNA/RNA_pol_sf"/>
</dbReference>
<accession>A0A7Y9DZ24</accession>
<keyword evidence="4" id="KW-0227">DNA damage</keyword>
<feature type="domain" description="UmuC" evidence="5">
    <location>
        <begin position="22"/>
        <end position="198"/>
    </location>
</feature>
<dbReference type="EC" id="2.7.7.7" evidence="4"/>
<evidence type="ECO:0000256" key="1">
    <source>
        <dbReference type="ARBA" id="ARBA00010945"/>
    </source>
</evidence>
<comment type="function">
    <text evidence="2 4">Poorly processive, error-prone DNA polymerase involved in untargeted mutagenesis. Copies undamaged DNA at stalled replication forks, which arise in vivo from mismatched or misaligned primer ends. These misaligned primers can be extended by PolIV. Exhibits no 3'-5' exonuclease (proofreading) activity. May be involved in translesional synthesis, in conjunction with the beta clamp from PolIII.</text>
</comment>
<organism evidence="6 7">
    <name type="scientific">Actinomycetospora corticicola</name>
    <dbReference type="NCBI Taxonomy" id="663602"/>
    <lineage>
        <taxon>Bacteria</taxon>
        <taxon>Bacillati</taxon>
        <taxon>Actinomycetota</taxon>
        <taxon>Actinomycetes</taxon>
        <taxon>Pseudonocardiales</taxon>
        <taxon>Pseudonocardiaceae</taxon>
        <taxon>Actinomycetospora</taxon>
    </lineage>
</organism>
<dbReference type="Gene3D" id="3.30.70.270">
    <property type="match status" value="1"/>
</dbReference>
<name>A0A7Y9DZ24_9PSEU</name>
<dbReference type="Proteomes" id="UP000535890">
    <property type="component" value="Unassembled WGS sequence"/>
</dbReference>
<dbReference type="CDD" id="cd03586">
    <property type="entry name" value="PolY_Pol_IV_kappa"/>
    <property type="match status" value="1"/>
</dbReference>
<dbReference type="SUPFAM" id="SSF56672">
    <property type="entry name" value="DNA/RNA polymerases"/>
    <property type="match status" value="1"/>
</dbReference>
<keyword evidence="4" id="KW-0235">DNA replication</keyword>
<dbReference type="Pfam" id="PF11798">
    <property type="entry name" value="IMS_HHH"/>
    <property type="match status" value="1"/>
</dbReference>
<comment type="caution">
    <text evidence="6">The sequence shown here is derived from an EMBL/GenBank/DDBJ whole genome shotgun (WGS) entry which is preliminary data.</text>
</comment>
<dbReference type="Pfam" id="PF00817">
    <property type="entry name" value="IMS"/>
    <property type="match status" value="1"/>
</dbReference>
<dbReference type="Pfam" id="PF11799">
    <property type="entry name" value="IMS_C"/>
    <property type="match status" value="1"/>
</dbReference>
<evidence type="ECO:0000313" key="7">
    <source>
        <dbReference type="Proteomes" id="UP000535890"/>
    </source>
</evidence>
<keyword evidence="4" id="KW-0460">Magnesium</keyword>
<dbReference type="PROSITE" id="PS50173">
    <property type="entry name" value="UMUC"/>
    <property type="match status" value="1"/>
</dbReference>
<keyword evidence="4" id="KW-0238">DNA-binding</keyword>
<dbReference type="Gene3D" id="3.40.1170.60">
    <property type="match status" value="1"/>
</dbReference>
<proteinExistence type="inferred from homology"/>
<dbReference type="HAMAP" id="MF_01113">
    <property type="entry name" value="DNApol_IV"/>
    <property type="match status" value="1"/>
</dbReference>
<dbReference type="AlphaFoldDB" id="A0A7Y9DZ24"/>
<dbReference type="Gene3D" id="3.30.1490.100">
    <property type="entry name" value="DNA polymerase, Y-family, little finger domain"/>
    <property type="match status" value="1"/>
</dbReference>